<keyword evidence="2" id="KW-1185">Reference proteome</keyword>
<sequence>MILLSQLSYPSCHDLERTKNFFSFAILTSIHHLQVPLGQQTYSTPRKASAPHRTSMPVLSRSMSRDLQASVAVFFHTAGRSHTAESCLWSNTQCWGTRRASLSKSSTASEKLPHILVCALKEYRIYEPRHANMSLNLGILSVIHVL</sequence>
<dbReference type="Proteomes" id="UP000828390">
    <property type="component" value="Unassembled WGS sequence"/>
</dbReference>
<name>A0A9D4BEF9_DREPO</name>
<comment type="caution">
    <text evidence="1">The sequence shown here is derived from an EMBL/GenBank/DDBJ whole genome shotgun (WGS) entry which is preliminary data.</text>
</comment>
<evidence type="ECO:0000313" key="1">
    <source>
        <dbReference type="EMBL" id="KAH3699945.1"/>
    </source>
</evidence>
<evidence type="ECO:0000313" key="2">
    <source>
        <dbReference type="Proteomes" id="UP000828390"/>
    </source>
</evidence>
<protein>
    <submittedName>
        <fullName evidence="1">Uncharacterized protein</fullName>
    </submittedName>
</protein>
<proteinExistence type="predicted"/>
<reference evidence="1" key="2">
    <citation type="submission" date="2020-11" db="EMBL/GenBank/DDBJ databases">
        <authorList>
            <person name="McCartney M.A."/>
            <person name="Auch B."/>
            <person name="Kono T."/>
            <person name="Mallez S."/>
            <person name="Becker A."/>
            <person name="Gohl D.M."/>
            <person name="Silverstein K.A.T."/>
            <person name="Koren S."/>
            <person name="Bechman K.B."/>
            <person name="Herman A."/>
            <person name="Abrahante J.E."/>
            <person name="Garbe J."/>
        </authorList>
    </citation>
    <scope>NUCLEOTIDE SEQUENCE</scope>
    <source>
        <strain evidence="1">Duluth1</strain>
        <tissue evidence="1">Whole animal</tissue>
    </source>
</reference>
<accession>A0A9D4BEF9</accession>
<reference evidence="1" key="1">
    <citation type="journal article" date="2019" name="bioRxiv">
        <title>The Genome of the Zebra Mussel, Dreissena polymorpha: A Resource for Invasive Species Research.</title>
        <authorList>
            <person name="McCartney M.A."/>
            <person name="Auch B."/>
            <person name="Kono T."/>
            <person name="Mallez S."/>
            <person name="Zhang Y."/>
            <person name="Obille A."/>
            <person name="Becker A."/>
            <person name="Abrahante J.E."/>
            <person name="Garbe J."/>
            <person name="Badalamenti J.P."/>
            <person name="Herman A."/>
            <person name="Mangelson H."/>
            <person name="Liachko I."/>
            <person name="Sullivan S."/>
            <person name="Sone E.D."/>
            <person name="Koren S."/>
            <person name="Silverstein K.A.T."/>
            <person name="Beckman K.B."/>
            <person name="Gohl D.M."/>
        </authorList>
    </citation>
    <scope>NUCLEOTIDE SEQUENCE</scope>
    <source>
        <strain evidence="1">Duluth1</strain>
        <tissue evidence="1">Whole animal</tissue>
    </source>
</reference>
<dbReference type="EMBL" id="JAIWYP010000015">
    <property type="protein sequence ID" value="KAH3699945.1"/>
    <property type="molecule type" value="Genomic_DNA"/>
</dbReference>
<dbReference type="AlphaFoldDB" id="A0A9D4BEF9"/>
<organism evidence="1 2">
    <name type="scientific">Dreissena polymorpha</name>
    <name type="common">Zebra mussel</name>
    <name type="synonym">Mytilus polymorpha</name>
    <dbReference type="NCBI Taxonomy" id="45954"/>
    <lineage>
        <taxon>Eukaryota</taxon>
        <taxon>Metazoa</taxon>
        <taxon>Spiralia</taxon>
        <taxon>Lophotrochozoa</taxon>
        <taxon>Mollusca</taxon>
        <taxon>Bivalvia</taxon>
        <taxon>Autobranchia</taxon>
        <taxon>Heteroconchia</taxon>
        <taxon>Euheterodonta</taxon>
        <taxon>Imparidentia</taxon>
        <taxon>Neoheterodontei</taxon>
        <taxon>Myida</taxon>
        <taxon>Dreissenoidea</taxon>
        <taxon>Dreissenidae</taxon>
        <taxon>Dreissena</taxon>
    </lineage>
</organism>
<gene>
    <name evidence="1" type="ORF">DPMN_074906</name>
</gene>